<name>A0A0G3G6I0_9GAMM</name>
<evidence type="ECO:0000313" key="14">
    <source>
        <dbReference type="EMBL" id="AKJ95979.1"/>
    </source>
</evidence>
<evidence type="ECO:0000256" key="5">
    <source>
        <dbReference type="ARBA" id="ARBA00022448"/>
    </source>
</evidence>
<dbReference type="GO" id="GO:0022857">
    <property type="term" value="F:transmembrane transporter activity"/>
    <property type="evidence" value="ECO:0007669"/>
    <property type="project" value="InterPro"/>
</dbReference>
<keyword evidence="8 12" id="KW-0812">Transmembrane</keyword>
<comment type="subunit">
    <text evidence="4">The accessory proteins ExbB and ExbD seem to form a complex with TonB.</text>
</comment>
<evidence type="ECO:0000256" key="9">
    <source>
        <dbReference type="ARBA" id="ARBA00022927"/>
    </source>
</evidence>
<protein>
    <submittedName>
        <fullName evidence="14">Biopolymer transporter ExbD</fullName>
    </submittedName>
</protein>
<evidence type="ECO:0000256" key="8">
    <source>
        <dbReference type="ARBA" id="ARBA00022692"/>
    </source>
</evidence>
<proteinExistence type="inferred from homology"/>
<dbReference type="Pfam" id="PF02472">
    <property type="entry name" value="ExbD"/>
    <property type="match status" value="1"/>
</dbReference>
<dbReference type="GO" id="GO:0005886">
    <property type="term" value="C:plasma membrane"/>
    <property type="evidence" value="ECO:0007669"/>
    <property type="project" value="UniProtKB-SubCell"/>
</dbReference>
<evidence type="ECO:0000256" key="11">
    <source>
        <dbReference type="ARBA" id="ARBA00023136"/>
    </source>
</evidence>
<evidence type="ECO:0000256" key="4">
    <source>
        <dbReference type="ARBA" id="ARBA00011471"/>
    </source>
</evidence>
<dbReference type="PATRIC" id="fig|106634.4.peg.2392"/>
<dbReference type="AlphaFoldDB" id="A0A0G3G6I0"/>
<organism evidence="14 15">
    <name type="scientific">Thioalkalivibrio versutus</name>
    <dbReference type="NCBI Taxonomy" id="106634"/>
    <lineage>
        <taxon>Bacteria</taxon>
        <taxon>Pseudomonadati</taxon>
        <taxon>Pseudomonadota</taxon>
        <taxon>Gammaproteobacteria</taxon>
        <taxon>Chromatiales</taxon>
        <taxon>Ectothiorhodospiraceae</taxon>
        <taxon>Thioalkalivibrio</taxon>
    </lineage>
</organism>
<evidence type="ECO:0000313" key="15">
    <source>
        <dbReference type="Proteomes" id="UP000064201"/>
    </source>
</evidence>
<dbReference type="RefSeq" id="WP_018169163.1">
    <property type="nucleotide sequence ID" value="NZ_CP011367.1"/>
</dbReference>
<keyword evidence="6" id="KW-1003">Cell membrane</keyword>
<evidence type="ECO:0000256" key="12">
    <source>
        <dbReference type="RuleBase" id="RU003879"/>
    </source>
</evidence>
<comment type="function">
    <text evidence="1">Involved in the TonB-dependent energy-dependent transport of various receptor-bound substrates.</text>
</comment>
<dbReference type="Gene3D" id="3.30.420.270">
    <property type="match status" value="1"/>
</dbReference>
<comment type="subcellular location">
    <subcellularLocation>
        <location evidence="2">Cell inner membrane</location>
        <topology evidence="2">Single-pass type II membrane protein</topology>
    </subcellularLocation>
    <subcellularLocation>
        <location evidence="12">Cell membrane</location>
        <topology evidence="12">Single-pass type II membrane protein</topology>
    </subcellularLocation>
</comment>
<dbReference type="Proteomes" id="UP000064201">
    <property type="component" value="Chromosome"/>
</dbReference>
<evidence type="ECO:0000256" key="2">
    <source>
        <dbReference type="ARBA" id="ARBA00004249"/>
    </source>
</evidence>
<comment type="similarity">
    <text evidence="3 12">Belongs to the ExbD/TolR family.</text>
</comment>
<reference evidence="14 15" key="1">
    <citation type="submission" date="2015-04" db="EMBL/GenBank/DDBJ databases">
        <title>Complete Sequence for the Genome of the Thioalkalivibrio versutus D301.</title>
        <authorList>
            <person name="Mu T."/>
            <person name="Zhou J."/>
            <person name="Xu X."/>
        </authorList>
    </citation>
    <scope>NUCLEOTIDE SEQUENCE [LARGE SCALE GENOMIC DNA]</scope>
    <source>
        <strain evidence="14 15">D301</strain>
    </source>
</reference>
<dbReference type="PANTHER" id="PTHR30558:SF12">
    <property type="entry name" value="BIOPOLYMER TRANSPORT PROTEIN EXBD"/>
    <property type="match status" value="1"/>
</dbReference>
<gene>
    <name evidence="14" type="ORF">TVD_11710</name>
</gene>
<accession>A0A0G3G6I0</accession>
<dbReference type="STRING" id="106634.TVD_11710"/>
<evidence type="ECO:0000256" key="3">
    <source>
        <dbReference type="ARBA" id="ARBA00005811"/>
    </source>
</evidence>
<keyword evidence="5 12" id="KW-0813">Transport</keyword>
<keyword evidence="15" id="KW-1185">Reference proteome</keyword>
<dbReference type="OrthoDB" id="9798629at2"/>
<keyword evidence="11 13" id="KW-0472">Membrane</keyword>
<keyword evidence="9 12" id="KW-0653">Protein transport</keyword>
<dbReference type="GO" id="GO:0015031">
    <property type="term" value="P:protein transport"/>
    <property type="evidence" value="ECO:0007669"/>
    <property type="project" value="UniProtKB-KW"/>
</dbReference>
<dbReference type="PANTHER" id="PTHR30558">
    <property type="entry name" value="EXBD MEMBRANE COMPONENT OF PMF-DRIVEN MACROMOLECULE IMPORT SYSTEM"/>
    <property type="match status" value="1"/>
</dbReference>
<dbReference type="KEGG" id="tvr:TVD_11710"/>
<evidence type="ECO:0000256" key="1">
    <source>
        <dbReference type="ARBA" id="ARBA00003540"/>
    </source>
</evidence>
<keyword evidence="7" id="KW-0997">Cell inner membrane</keyword>
<sequence length="138" mass="15320">MAFGRMGDTSEPMSDMNVIPLVDVMLVLLVIFIITAPVITHSVDLDLPQATSEPVDELPDSVTLSLDGSGDLYWNNESVSLGRLPARLREALETQPDIVIYLRADRDTRYERLARVMAEVRQSGVSRMAFVSEPEGEQ</sequence>
<dbReference type="InterPro" id="IPR003400">
    <property type="entry name" value="ExbD"/>
</dbReference>
<evidence type="ECO:0000256" key="13">
    <source>
        <dbReference type="SAM" id="Phobius"/>
    </source>
</evidence>
<keyword evidence="10 13" id="KW-1133">Transmembrane helix</keyword>
<dbReference type="EMBL" id="CP011367">
    <property type="protein sequence ID" value="AKJ95979.1"/>
    <property type="molecule type" value="Genomic_DNA"/>
</dbReference>
<evidence type="ECO:0000256" key="10">
    <source>
        <dbReference type="ARBA" id="ARBA00022989"/>
    </source>
</evidence>
<feature type="transmembrane region" description="Helical" evidence="13">
    <location>
        <begin position="21"/>
        <end position="39"/>
    </location>
</feature>
<evidence type="ECO:0000256" key="7">
    <source>
        <dbReference type="ARBA" id="ARBA00022519"/>
    </source>
</evidence>
<evidence type="ECO:0000256" key="6">
    <source>
        <dbReference type="ARBA" id="ARBA00022475"/>
    </source>
</evidence>